<name>A0A6P6U6V4_COFAR</name>
<dbReference type="PANTHER" id="PTHR33116:SF86">
    <property type="entry name" value="REVERSE TRANSCRIPTASE DOMAIN-CONTAINING PROTEIN"/>
    <property type="match status" value="1"/>
</dbReference>
<dbReference type="GO" id="GO:0003676">
    <property type="term" value="F:nucleic acid binding"/>
    <property type="evidence" value="ECO:0007669"/>
    <property type="project" value="InterPro"/>
</dbReference>
<dbReference type="AlphaFoldDB" id="A0A6P6U6V4"/>
<gene>
    <name evidence="3" type="primary">LOC113708183</name>
</gene>
<proteinExistence type="predicted"/>
<dbReference type="SUPFAM" id="SSF56672">
    <property type="entry name" value="DNA/RNA polymerases"/>
    <property type="match status" value="1"/>
</dbReference>
<evidence type="ECO:0000313" key="3">
    <source>
        <dbReference type="RefSeq" id="XP_027086455.2"/>
    </source>
</evidence>
<dbReference type="Proteomes" id="UP001652660">
    <property type="component" value="Chromosome 9c"/>
</dbReference>
<dbReference type="Pfam" id="PF13456">
    <property type="entry name" value="RVT_3"/>
    <property type="match status" value="1"/>
</dbReference>
<feature type="domain" description="Reverse transcriptase" evidence="1">
    <location>
        <begin position="263"/>
        <end position="536"/>
    </location>
</feature>
<dbReference type="Pfam" id="PF13966">
    <property type="entry name" value="zf-RVT"/>
    <property type="match status" value="1"/>
</dbReference>
<sequence length="1156" mass="133250">MGDLNDIKSNGEKWGGRIRPASSFESFTGFINRTGLIDLGFEGVPWTWCNNRDNEGEIKERIDRVLGTKQWCGNFGKAKVIHAETEASDHCALVLDLTPVEIPRKRRFAFDKRWIMQEGVGEVIREAWGKEHQGSRLYRVQSKIKQVRMNLLHWSKNLNLNSKKQIEQIKKEIKEVRDRQCSEDRTKIVGLKRKLVEAYKREEIYWSQKARVKWLQEGDKNTSFFHASVMSRRKQNRINGLKRRSGEWCRNEGEIGEEIVDYFQQLFTTDSPTDFSAILEEIPQSITADMNRKLTRPVSDQEISHAVNSMHPNKAPGPDAFVPGRQILDNVLVAHESIHFLNNKRTGKDGYMAIKLDMSKAYDRVEWVFLAKMMQRMGFCPVWIQWILECITSVSYSVNVNGEKRGFIKPARGLRQGDPLSPYLFLICAEGFSALLRRANRQGRMSGMKIANAAPSLSHLFFADDSLIFCKAKVGEAVQLMQVLEEYGRASGQLINKEKSSIFFSKNVKGRRKEEVLKELEGMREVHQSKYLGLPMVIGRSKRQVFEFIRQKAIKRIGGWKEKLLSQAGNETLLKSVILALPAYVMSCCRLPKALCQNVCSEMARFWWGQREDEKKVHWIGWSRMTDIKAKGGLGFRDLQDFNLALLGKQLWRILMQPNLLMSRVMKARYFGGKSIWDTLPKGSDSWCWKSLLSARGVLEEGLRRRVGDGESIKIWEDRWLPGVEDGRIRSPRKADSKIQRVSELIKEGKWDRELLRQEFEEMDRLQILKIPLSLGKVMDRTYWAKSSSGLYSVKTGYKLIKEMKQSQCQHKGTPDPSSSRRIKSHNWSFLWGLSMPNKLKHFIWKCLQGILPTNAVVKGKCGKGDHVCKCCGDSSETLEHMFFLCCNARAIWKVAPVRWDGLEEFRNSFWHWWEELRGAVSREGGREHITLTVHILWQIWKARNNKQFNNSSREPIVVVNKALMEWNEFQLAQGGGTKHDFLTVGEQVKDRRWVAPQAGWIKINTDAALDQKHNRGGWGVVARNSSGELVGAWARPTEGCAEAQVEEALAIREAMVIAKQMGWRKVELESDCKLVVDRINARKEEVSIATIQLDIWRIMKDFDKCCCSFTRRNNNYVSHYLAKFAITLIDVAEWKFSFPAWLLELAQADLQEQLL</sequence>
<dbReference type="OrthoDB" id="1746383at2759"/>
<dbReference type="CDD" id="cd01650">
    <property type="entry name" value="RT_nLTR_like"/>
    <property type="match status" value="1"/>
</dbReference>
<protein>
    <recommendedName>
        <fullName evidence="1">Reverse transcriptase domain-containing protein</fullName>
    </recommendedName>
</protein>
<dbReference type="PROSITE" id="PS50878">
    <property type="entry name" value="RT_POL"/>
    <property type="match status" value="1"/>
</dbReference>
<reference evidence="3" key="2">
    <citation type="submission" date="2025-08" db="UniProtKB">
        <authorList>
            <consortium name="RefSeq"/>
        </authorList>
    </citation>
    <scope>IDENTIFICATION</scope>
    <source>
        <tissue evidence="3">Leaves</tissue>
    </source>
</reference>
<dbReference type="InterPro" id="IPR026960">
    <property type="entry name" value="RVT-Znf"/>
</dbReference>
<dbReference type="InterPro" id="IPR012337">
    <property type="entry name" value="RNaseH-like_sf"/>
</dbReference>
<dbReference type="InterPro" id="IPR000477">
    <property type="entry name" value="RT_dom"/>
</dbReference>
<evidence type="ECO:0000313" key="2">
    <source>
        <dbReference type="Proteomes" id="UP001652660"/>
    </source>
</evidence>
<dbReference type="InterPro" id="IPR036397">
    <property type="entry name" value="RNaseH_sf"/>
</dbReference>
<dbReference type="InterPro" id="IPR002156">
    <property type="entry name" value="RNaseH_domain"/>
</dbReference>
<dbReference type="InterPro" id="IPR036691">
    <property type="entry name" value="Endo/exonu/phosph_ase_sf"/>
</dbReference>
<dbReference type="InterPro" id="IPR044730">
    <property type="entry name" value="RNase_H-like_dom_plant"/>
</dbReference>
<dbReference type="RefSeq" id="XP_027086455.2">
    <property type="nucleotide sequence ID" value="XM_027230654.2"/>
</dbReference>
<dbReference type="Gene3D" id="3.60.10.10">
    <property type="entry name" value="Endonuclease/exonuclease/phosphatase"/>
    <property type="match status" value="1"/>
</dbReference>
<dbReference type="SUPFAM" id="SSF53098">
    <property type="entry name" value="Ribonuclease H-like"/>
    <property type="match status" value="1"/>
</dbReference>
<evidence type="ECO:0000259" key="1">
    <source>
        <dbReference type="PROSITE" id="PS50878"/>
    </source>
</evidence>
<dbReference type="CDD" id="cd06222">
    <property type="entry name" value="RNase_H_like"/>
    <property type="match status" value="1"/>
</dbReference>
<dbReference type="InterPro" id="IPR043502">
    <property type="entry name" value="DNA/RNA_pol_sf"/>
</dbReference>
<reference evidence="2" key="1">
    <citation type="journal article" date="2025" name="Foods">
        <title>Unveiling the Microbial Signatures of Arabica Coffee Cherries: Insights into Ripeness Specific Diversity, Functional Traits, and Implications for Quality and Safety.</title>
        <authorList>
            <consortium name="RefSeq"/>
            <person name="Tenea G.N."/>
            <person name="Cifuentes V."/>
            <person name="Reyes P."/>
            <person name="Cevallos-Vallejos M."/>
        </authorList>
    </citation>
    <scope>NUCLEOTIDE SEQUENCE [LARGE SCALE GENOMIC DNA]</scope>
</reference>
<dbReference type="GO" id="GO:0004523">
    <property type="term" value="F:RNA-DNA hybrid ribonuclease activity"/>
    <property type="evidence" value="ECO:0007669"/>
    <property type="project" value="InterPro"/>
</dbReference>
<keyword evidence="2" id="KW-1185">Reference proteome</keyword>
<dbReference type="GeneID" id="113708183"/>
<dbReference type="SUPFAM" id="SSF56219">
    <property type="entry name" value="DNase I-like"/>
    <property type="match status" value="1"/>
</dbReference>
<dbReference type="Gene3D" id="3.30.420.10">
    <property type="entry name" value="Ribonuclease H-like superfamily/Ribonuclease H"/>
    <property type="match status" value="1"/>
</dbReference>
<accession>A0A6P6U6V4</accession>
<dbReference type="Pfam" id="PF00078">
    <property type="entry name" value="RVT_1"/>
    <property type="match status" value="1"/>
</dbReference>
<organism evidence="2 3">
    <name type="scientific">Coffea arabica</name>
    <name type="common">Arabian coffee</name>
    <dbReference type="NCBI Taxonomy" id="13443"/>
    <lineage>
        <taxon>Eukaryota</taxon>
        <taxon>Viridiplantae</taxon>
        <taxon>Streptophyta</taxon>
        <taxon>Embryophyta</taxon>
        <taxon>Tracheophyta</taxon>
        <taxon>Spermatophyta</taxon>
        <taxon>Magnoliopsida</taxon>
        <taxon>eudicotyledons</taxon>
        <taxon>Gunneridae</taxon>
        <taxon>Pentapetalae</taxon>
        <taxon>asterids</taxon>
        <taxon>lamiids</taxon>
        <taxon>Gentianales</taxon>
        <taxon>Rubiaceae</taxon>
        <taxon>Ixoroideae</taxon>
        <taxon>Gardenieae complex</taxon>
        <taxon>Bertiereae - Coffeeae clade</taxon>
        <taxon>Coffeeae</taxon>
        <taxon>Coffea</taxon>
    </lineage>
</organism>
<dbReference type="PANTHER" id="PTHR33116">
    <property type="entry name" value="REVERSE TRANSCRIPTASE ZINC-BINDING DOMAIN-CONTAINING PROTEIN-RELATED-RELATED"/>
    <property type="match status" value="1"/>
</dbReference>